<organism evidence="8 9">
    <name type="scientific">Purpureocillium lavendulum</name>
    <dbReference type="NCBI Taxonomy" id="1247861"/>
    <lineage>
        <taxon>Eukaryota</taxon>
        <taxon>Fungi</taxon>
        <taxon>Dikarya</taxon>
        <taxon>Ascomycota</taxon>
        <taxon>Pezizomycotina</taxon>
        <taxon>Sordariomycetes</taxon>
        <taxon>Hypocreomycetidae</taxon>
        <taxon>Hypocreales</taxon>
        <taxon>Ophiocordycipitaceae</taxon>
        <taxon>Purpureocillium</taxon>
    </lineage>
</organism>
<dbReference type="GO" id="GO:0008270">
    <property type="term" value="F:zinc ion binding"/>
    <property type="evidence" value="ECO:0007669"/>
    <property type="project" value="InterPro"/>
</dbReference>
<dbReference type="InterPro" id="IPR013149">
    <property type="entry name" value="ADH-like_C"/>
</dbReference>
<dbReference type="PANTHER" id="PTHR42683">
    <property type="entry name" value="ALDEHYDE REDUCTASE"/>
    <property type="match status" value="1"/>
</dbReference>
<dbReference type="EMBL" id="JAQHRD010000006">
    <property type="protein sequence ID" value="KAJ6439361.1"/>
    <property type="molecule type" value="Genomic_DNA"/>
</dbReference>
<dbReference type="Pfam" id="PF08240">
    <property type="entry name" value="ADH_N"/>
    <property type="match status" value="1"/>
</dbReference>
<evidence type="ECO:0000259" key="7">
    <source>
        <dbReference type="SMART" id="SM00829"/>
    </source>
</evidence>
<dbReference type="AlphaFoldDB" id="A0AB34FLT6"/>
<keyword evidence="9" id="KW-1185">Reference proteome</keyword>
<feature type="region of interest" description="Disordered" evidence="6">
    <location>
        <begin position="1"/>
        <end position="25"/>
    </location>
</feature>
<feature type="domain" description="Enoyl reductase (ER)" evidence="7">
    <location>
        <begin position="9"/>
        <end position="342"/>
    </location>
</feature>
<comment type="cofactor">
    <cofactor evidence="1 5">
        <name>Zn(2+)</name>
        <dbReference type="ChEBI" id="CHEBI:29105"/>
    </cofactor>
</comment>
<dbReference type="CDD" id="cd05283">
    <property type="entry name" value="CAD1"/>
    <property type="match status" value="1"/>
</dbReference>
<dbReference type="Proteomes" id="UP001163105">
    <property type="component" value="Unassembled WGS sequence"/>
</dbReference>
<reference evidence="8" key="1">
    <citation type="submission" date="2023-01" db="EMBL/GenBank/DDBJ databases">
        <title>The growth and conidiation of Purpureocillium lavendulum are regulated by nitrogen source and histone H3K14 acetylation.</title>
        <authorList>
            <person name="Tang P."/>
            <person name="Han J."/>
            <person name="Zhang C."/>
            <person name="Tang P."/>
            <person name="Qi F."/>
            <person name="Zhang K."/>
            <person name="Liang L."/>
        </authorList>
    </citation>
    <scope>NUCLEOTIDE SEQUENCE</scope>
    <source>
        <strain evidence="8">YMF1.00683</strain>
    </source>
</reference>
<dbReference type="InterPro" id="IPR036291">
    <property type="entry name" value="NAD(P)-bd_dom_sf"/>
</dbReference>
<dbReference type="SUPFAM" id="SSF51735">
    <property type="entry name" value="NAD(P)-binding Rossmann-fold domains"/>
    <property type="match status" value="1"/>
</dbReference>
<comment type="caution">
    <text evidence="8">The sequence shown here is derived from an EMBL/GenBank/DDBJ whole genome shotgun (WGS) entry which is preliminary data.</text>
</comment>
<comment type="similarity">
    <text evidence="5">Belongs to the zinc-containing alcohol dehydrogenase family.</text>
</comment>
<dbReference type="Gene3D" id="3.90.180.10">
    <property type="entry name" value="Medium-chain alcohol dehydrogenases, catalytic domain"/>
    <property type="match status" value="1"/>
</dbReference>
<dbReference type="InterPro" id="IPR002328">
    <property type="entry name" value="ADH_Zn_CS"/>
</dbReference>
<dbReference type="SMART" id="SM00829">
    <property type="entry name" value="PKS_ER"/>
    <property type="match status" value="1"/>
</dbReference>
<evidence type="ECO:0000313" key="8">
    <source>
        <dbReference type="EMBL" id="KAJ6439361.1"/>
    </source>
</evidence>
<evidence type="ECO:0000313" key="9">
    <source>
        <dbReference type="Proteomes" id="UP001163105"/>
    </source>
</evidence>
<dbReference type="Pfam" id="PF00107">
    <property type="entry name" value="ADH_zinc_N"/>
    <property type="match status" value="1"/>
</dbReference>
<evidence type="ECO:0000256" key="6">
    <source>
        <dbReference type="SAM" id="MobiDB-lite"/>
    </source>
</evidence>
<evidence type="ECO:0000256" key="2">
    <source>
        <dbReference type="ARBA" id="ARBA00022723"/>
    </source>
</evidence>
<evidence type="ECO:0000256" key="4">
    <source>
        <dbReference type="ARBA" id="ARBA00023002"/>
    </source>
</evidence>
<keyword evidence="3 5" id="KW-0862">Zinc</keyword>
<dbReference type="Gene3D" id="3.40.50.720">
    <property type="entry name" value="NAD(P)-binding Rossmann-like Domain"/>
    <property type="match status" value="1"/>
</dbReference>
<dbReference type="InterPro" id="IPR020843">
    <property type="entry name" value="ER"/>
</dbReference>
<evidence type="ECO:0000256" key="1">
    <source>
        <dbReference type="ARBA" id="ARBA00001947"/>
    </source>
</evidence>
<evidence type="ECO:0000256" key="3">
    <source>
        <dbReference type="ARBA" id="ARBA00022833"/>
    </source>
</evidence>
<proteinExistence type="inferred from homology"/>
<keyword evidence="2 5" id="KW-0479">Metal-binding</keyword>
<dbReference type="InterPro" id="IPR047109">
    <property type="entry name" value="CAD-like"/>
</dbReference>
<dbReference type="InterPro" id="IPR013154">
    <property type="entry name" value="ADH-like_N"/>
</dbReference>
<accession>A0AB34FLT6</accession>
<dbReference type="SUPFAM" id="SSF50129">
    <property type="entry name" value="GroES-like"/>
    <property type="match status" value="1"/>
</dbReference>
<name>A0AB34FLT6_9HYPO</name>
<sequence length="345" mass="37334">MPTFTVFKGAEDGKPKKSTTTKPDKLEGDNVLLRVTASGVCGTDLHYGTSSADHRLHQQLTQDMVLGHEGVGVVEDVGPDVKFLRKGQRVGWGYETNSCGHCMECLQGEETFCPDRVMYGSPQTRDQGSFGTSAVWREAFLFPIPDSLSDADAAPLQCGGATVFTALQGIRSGETVGVMGVGGLGHLAIQFAAKMGCRVVVISGSERKKQQAMALGAHEFIAAAGERDGKLETKSPINRLLVTTSAQPKWDTILPLLAPRSQVYPLSVSEGNFEFPYMGMLAKGVHIQGSIVANRYVHREMLDFAAFHEIKPIIEKFPMTEEGVAAALDRLEKGQVTYRAVLMAQ</sequence>
<gene>
    <name evidence="8" type="ORF">O9K51_07246</name>
</gene>
<dbReference type="PROSITE" id="PS00059">
    <property type="entry name" value="ADH_ZINC"/>
    <property type="match status" value="1"/>
</dbReference>
<keyword evidence="4" id="KW-0560">Oxidoreductase</keyword>
<evidence type="ECO:0000256" key="5">
    <source>
        <dbReference type="RuleBase" id="RU361277"/>
    </source>
</evidence>
<dbReference type="GO" id="GO:0016616">
    <property type="term" value="F:oxidoreductase activity, acting on the CH-OH group of donors, NAD or NADP as acceptor"/>
    <property type="evidence" value="ECO:0007669"/>
    <property type="project" value="InterPro"/>
</dbReference>
<dbReference type="FunFam" id="3.40.50.720:FF:000022">
    <property type="entry name" value="Cinnamyl alcohol dehydrogenase"/>
    <property type="match status" value="1"/>
</dbReference>
<protein>
    <submittedName>
        <fullName evidence="8">NADP-dependent alcohol dehydrogenase</fullName>
    </submittedName>
</protein>
<dbReference type="InterPro" id="IPR011032">
    <property type="entry name" value="GroES-like_sf"/>
</dbReference>